<gene>
    <name evidence="1" type="ORF">PFISCL1PPCAC_993</name>
</gene>
<keyword evidence="2" id="KW-1185">Reference proteome</keyword>
<sequence>MLFNGSINCSAGYDLMHGEKKGLVLSCNVRDGLYYDSSGHSVKRQSHVRCEKVLEIEKQTSSAGFMGYVGGGVAVVVV</sequence>
<name>A0AAV5UT90_9BILA</name>
<dbReference type="AlphaFoldDB" id="A0AAV5UT90"/>
<accession>A0AAV5UT90</accession>
<evidence type="ECO:0000313" key="1">
    <source>
        <dbReference type="EMBL" id="GMT09696.1"/>
    </source>
</evidence>
<feature type="non-terminal residue" evidence="1">
    <location>
        <position position="78"/>
    </location>
</feature>
<dbReference type="Proteomes" id="UP001432322">
    <property type="component" value="Unassembled WGS sequence"/>
</dbReference>
<organism evidence="1 2">
    <name type="scientific">Pristionchus fissidentatus</name>
    <dbReference type="NCBI Taxonomy" id="1538716"/>
    <lineage>
        <taxon>Eukaryota</taxon>
        <taxon>Metazoa</taxon>
        <taxon>Ecdysozoa</taxon>
        <taxon>Nematoda</taxon>
        <taxon>Chromadorea</taxon>
        <taxon>Rhabditida</taxon>
        <taxon>Rhabditina</taxon>
        <taxon>Diplogasteromorpha</taxon>
        <taxon>Diplogasteroidea</taxon>
        <taxon>Neodiplogasteridae</taxon>
        <taxon>Pristionchus</taxon>
    </lineage>
</organism>
<reference evidence="1" key="1">
    <citation type="submission" date="2023-10" db="EMBL/GenBank/DDBJ databases">
        <title>Genome assembly of Pristionchus species.</title>
        <authorList>
            <person name="Yoshida K."/>
            <person name="Sommer R.J."/>
        </authorList>
    </citation>
    <scope>NUCLEOTIDE SEQUENCE</scope>
    <source>
        <strain evidence="1">RS5133</strain>
    </source>
</reference>
<dbReference type="EMBL" id="BTSY01000001">
    <property type="protein sequence ID" value="GMT09696.1"/>
    <property type="molecule type" value="Genomic_DNA"/>
</dbReference>
<proteinExistence type="predicted"/>
<protein>
    <submittedName>
        <fullName evidence="1">Uncharacterized protein</fullName>
    </submittedName>
</protein>
<comment type="caution">
    <text evidence="1">The sequence shown here is derived from an EMBL/GenBank/DDBJ whole genome shotgun (WGS) entry which is preliminary data.</text>
</comment>
<evidence type="ECO:0000313" key="2">
    <source>
        <dbReference type="Proteomes" id="UP001432322"/>
    </source>
</evidence>